<dbReference type="Pfam" id="PF01547">
    <property type="entry name" value="SBP_bac_1"/>
    <property type="match status" value="1"/>
</dbReference>
<evidence type="ECO:0000313" key="7">
    <source>
        <dbReference type="EMBL" id="MBE5041173.1"/>
    </source>
</evidence>
<dbReference type="InterPro" id="IPR050490">
    <property type="entry name" value="Bact_solute-bd_prot1"/>
</dbReference>
<dbReference type="SUPFAM" id="SSF53850">
    <property type="entry name" value="Periplasmic binding protein-like II"/>
    <property type="match status" value="1"/>
</dbReference>
<name>A0A9D5RCP0_9FIRM</name>
<reference evidence="7" key="1">
    <citation type="submission" date="2020-10" db="EMBL/GenBank/DDBJ databases">
        <title>ChiBAC.</title>
        <authorList>
            <person name="Zenner C."/>
            <person name="Hitch T.C.A."/>
            <person name="Clavel T."/>
        </authorList>
    </citation>
    <scope>NUCLEOTIDE SEQUENCE</scope>
    <source>
        <strain evidence="7">DSM 107454</strain>
    </source>
</reference>
<evidence type="ECO:0000256" key="4">
    <source>
        <dbReference type="ARBA" id="ARBA00023139"/>
    </source>
</evidence>
<proteinExistence type="predicted"/>
<dbReference type="RefSeq" id="WP_226393707.1">
    <property type="nucleotide sequence ID" value="NZ_JADCKB010000038.1"/>
</dbReference>
<keyword evidence="4" id="KW-0564">Palmitate</keyword>
<gene>
    <name evidence="7" type="ORF">INF28_11995</name>
</gene>
<dbReference type="AlphaFoldDB" id="A0A9D5RCP0"/>
<keyword evidence="3" id="KW-0472">Membrane</keyword>
<keyword evidence="2 6" id="KW-0732">Signal</keyword>
<accession>A0A9D5RCP0</accession>
<feature type="chain" id="PRO_5038351831" evidence="6">
    <location>
        <begin position="22"/>
        <end position="524"/>
    </location>
</feature>
<evidence type="ECO:0000256" key="3">
    <source>
        <dbReference type="ARBA" id="ARBA00023136"/>
    </source>
</evidence>
<keyword evidence="1" id="KW-1003">Cell membrane</keyword>
<comment type="caution">
    <text evidence="7">The sequence shown here is derived from an EMBL/GenBank/DDBJ whole genome shotgun (WGS) entry which is preliminary data.</text>
</comment>
<dbReference type="PROSITE" id="PS51257">
    <property type="entry name" value="PROKAR_LIPOPROTEIN"/>
    <property type="match status" value="1"/>
</dbReference>
<evidence type="ECO:0000256" key="1">
    <source>
        <dbReference type="ARBA" id="ARBA00022475"/>
    </source>
</evidence>
<keyword evidence="5" id="KW-0449">Lipoprotein</keyword>
<sequence>MLKKRLVAAALTGAMMFGVLSGCGNSDKSAQTATPSGSASAEFAASETPLELSFFYAGVAGSPVFKDDYPVFQEAAKLTNITLKGSVPQSVSNADQVFVTMMSSGQLDDIISASKSDFDKYSGQGAFLPLEDLIDQYAPHIKQFLEENPYLKKELTSTDGHIYYLPRVERGDTAKGWYIRKDWLKKLNLEEPKTVDEFYAVMKAFKEQDPNGNGIADEVPYFDREGNLKAIYNLFGIRDGFSLDEETGKIVYGRCTPEFKEAVKTAAQWYAEGLIDQEIFTRGGNSREYMLGDNIGGITHDWFTSTSLYNEKLRDKIPEIDFSAMAPPADSNGEVWEDTSRANNSLFGWGISVQNEHVEETMKYFDFWFTEAGYILSNYGVEGEHYTMVDGVPTFTPEFLDSDKSMTVTFYEQGIGLYIGSEQDFNAERQWMTEDALESINLYLDNNYIKQPIPRLSFTEEEQKVISEKLTAVTSYIDEQEQKWIFGNESVDATFDAYLQKCSSLGMDEIVEIYNTAYERFQNS</sequence>
<evidence type="ECO:0000256" key="2">
    <source>
        <dbReference type="ARBA" id="ARBA00022729"/>
    </source>
</evidence>
<dbReference type="Proteomes" id="UP000806542">
    <property type="component" value="Unassembled WGS sequence"/>
</dbReference>
<evidence type="ECO:0000256" key="5">
    <source>
        <dbReference type="ARBA" id="ARBA00023288"/>
    </source>
</evidence>
<dbReference type="PANTHER" id="PTHR43649:SF33">
    <property type="entry name" value="POLYGALACTURONAN_RHAMNOGALACTURONAN-BINDING PROTEIN YTCQ"/>
    <property type="match status" value="1"/>
</dbReference>
<dbReference type="PANTHER" id="PTHR43649">
    <property type="entry name" value="ARABINOSE-BINDING PROTEIN-RELATED"/>
    <property type="match status" value="1"/>
</dbReference>
<keyword evidence="8" id="KW-1185">Reference proteome</keyword>
<feature type="signal peptide" evidence="6">
    <location>
        <begin position="1"/>
        <end position="21"/>
    </location>
</feature>
<dbReference type="InterPro" id="IPR006059">
    <property type="entry name" value="SBP"/>
</dbReference>
<protein>
    <submittedName>
        <fullName evidence="7">Extracellular solute-binding protein</fullName>
    </submittedName>
</protein>
<evidence type="ECO:0000256" key="6">
    <source>
        <dbReference type="SAM" id="SignalP"/>
    </source>
</evidence>
<dbReference type="EMBL" id="JADCKB010000038">
    <property type="protein sequence ID" value="MBE5041173.1"/>
    <property type="molecule type" value="Genomic_DNA"/>
</dbReference>
<organism evidence="7 8">
    <name type="scientific">Ructibacterium gallinarum</name>
    <dbReference type="NCBI Taxonomy" id="2779355"/>
    <lineage>
        <taxon>Bacteria</taxon>
        <taxon>Bacillati</taxon>
        <taxon>Bacillota</taxon>
        <taxon>Clostridia</taxon>
        <taxon>Eubacteriales</taxon>
        <taxon>Oscillospiraceae</taxon>
        <taxon>Ructibacterium</taxon>
    </lineage>
</organism>
<evidence type="ECO:0000313" key="8">
    <source>
        <dbReference type="Proteomes" id="UP000806542"/>
    </source>
</evidence>
<dbReference type="Gene3D" id="3.40.190.10">
    <property type="entry name" value="Periplasmic binding protein-like II"/>
    <property type="match status" value="2"/>
</dbReference>